<evidence type="ECO:0000313" key="10">
    <source>
        <dbReference type="EMBL" id="EHB92433.1"/>
    </source>
</evidence>
<dbReference type="PRINTS" id="PR01703">
    <property type="entry name" value="MNSODISMTASE"/>
</dbReference>
<dbReference type="PANTHER" id="PTHR42769:SF3">
    <property type="entry name" value="SUPEROXIDE DISMUTASE [FE] 2, CHLOROPLASTIC"/>
    <property type="match status" value="1"/>
</dbReference>
<dbReference type="Proteomes" id="UP000006008">
    <property type="component" value="Unassembled WGS sequence"/>
</dbReference>
<comment type="catalytic activity">
    <reaction evidence="5 7">
        <text>2 superoxide + 2 H(+) = H2O2 + O2</text>
        <dbReference type="Rhea" id="RHEA:20696"/>
        <dbReference type="ChEBI" id="CHEBI:15378"/>
        <dbReference type="ChEBI" id="CHEBI:15379"/>
        <dbReference type="ChEBI" id="CHEBI:16240"/>
        <dbReference type="ChEBI" id="CHEBI:18421"/>
        <dbReference type="EC" id="1.15.1.1"/>
    </reaction>
</comment>
<dbReference type="EC" id="1.15.1.1" evidence="7"/>
<accession>G5H8N8</accession>
<evidence type="ECO:0000256" key="1">
    <source>
        <dbReference type="ARBA" id="ARBA00008714"/>
    </source>
</evidence>
<evidence type="ECO:0000259" key="9">
    <source>
        <dbReference type="Pfam" id="PF02777"/>
    </source>
</evidence>
<keyword evidence="3 7" id="KW-0560">Oxidoreductase</keyword>
<comment type="similarity">
    <text evidence="1 7">Belongs to the iron/manganese superoxide dismutase family.</text>
</comment>
<evidence type="ECO:0000256" key="4">
    <source>
        <dbReference type="ARBA" id="ARBA00023004"/>
    </source>
</evidence>
<name>G5H8N8_9BACT</name>
<feature type="binding site" evidence="6">
    <location>
        <position position="174"/>
    </location>
    <ligand>
        <name>Mn(2+)</name>
        <dbReference type="ChEBI" id="CHEBI:29035"/>
    </ligand>
</feature>
<sequence>MNSLLLIINTLLIMTHTLPPLPYAMDALAPKMSKETLEYHYGKHLQTYIDNLNNLIKGTPYENMTLEEISVKADGPIYNNGAQAWNHAFFFNSFSPTPKSAPEGALAEAIKRDFGSFDAFKEQFGKAAIGLFGSGWTWLAADKDGKLVIVSESNAGNPLKKGLIPLLGIDVWEHSYYIDYRNRRADYVKNFWDIVDWKVIEKRFKK</sequence>
<dbReference type="InterPro" id="IPR019832">
    <property type="entry name" value="Mn/Fe_SOD_C"/>
</dbReference>
<dbReference type="EMBL" id="ADLD01000011">
    <property type="protein sequence ID" value="EHB92433.1"/>
    <property type="molecule type" value="Genomic_DNA"/>
</dbReference>
<feature type="binding site" evidence="6">
    <location>
        <position position="40"/>
    </location>
    <ligand>
        <name>Mn(2+)</name>
        <dbReference type="ChEBI" id="CHEBI:29035"/>
    </ligand>
</feature>
<dbReference type="PATRIC" id="fig|742725.3.peg.1375"/>
<comment type="caution">
    <text evidence="10">The sequence shown here is derived from an EMBL/GenBank/DDBJ whole genome shotgun (WGS) entry which is preliminary data.</text>
</comment>
<dbReference type="PIRSF" id="PIRSF000349">
    <property type="entry name" value="SODismutase"/>
    <property type="match status" value="1"/>
</dbReference>
<dbReference type="Pfam" id="PF00081">
    <property type="entry name" value="Sod_Fe_N"/>
    <property type="match status" value="1"/>
</dbReference>
<dbReference type="eggNOG" id="COG0605">
    <property type="taxonomic scope" value="Bacteria"/>
</dbReference>
<evidence type="ECO:0000313" key="11">
    <source>
        <dbReference type="Proteomes" id="UP000006008"/>
    </source>
</evidence>
<gene>
    <name evidence="10" type="ORF">HMPREF9450_01298</name>
</gene>
<reference evidence="10 11" key="1">
    <citation type="submission" date="2011-08" db="EMBL/GenBank/DDBJ databases">
        <title>The Genome Sequence of Alistipes indistinctus YIT 12060.</title>
        <authorList>
            <consortium name="The Broad Institute Genome Sequencing Platform"/>
            <person name="Earl A."/>
            <person name="Ward D."/>
            <person name="Feldgarden M."/>
            <person name="Gevers D."/>
            <person name="Morotomi M."/>
            <person name="Young S.K."/>
            <person name="Zeng Q."/>
            <person name="Gargeya S."/>
            <person name="Fitzgerald M."/>
            <person name="Haas B."/>
            <person name="Abouelleil A."/>
            <person name="Alvarado L."/>
            <person name="Arachchi H.M."/>
            <person name="Berlin A."/>
            <person name="Brown A."/>
            <person name="Chapman S.B."/>
            <person name="Chen Z."/>
            <person name="Dunbar C."/>
            <person name="Freedman E."/>
            <person name="Gearin G."/>
            <person name="Gellesch M."/>
            <person name="Goldberg J."/>
            <person name="Griggs A."/>
            <person name="Gujja S."/>
            <person name="Heiman D."/>
            <person name="Howarth C."/>
            <person name="Larson L."/>
            <person name="Lui A."/>
            <person name="MacDonald P.J.P."/>
            <person name="Montmayeur A."/>
            <person name="Murphy C."/>
            <person name="Neiman D."/>
            <person name="Pearson M."/>
            <person name="Priest M."/>
            <person name="Roberts A."/>
            <person name="Saif S."/>
            <person name="Shea T."/>
            <person name="Shenoy N."/>
            <person name="Sisk P."/>
            <person name="Stolte C."/>
            <person name="Sykes S."/>
            <person name="Wortman J."/>
            <person name="Nusbaum C."/>
            <person name="Birren B."/>
        </authorList>
    </citation>
    <scope>NUCLEOTIDE SEQUENCE [LARGE SCALE GENOMIC DNA]</scope>
    <source>
        <strain evidence="10 11">YIT 12060</strain>
    </source>
</reference>
<feature type="domain" description="Manganese/iron superoxide dismutase N-terminal" evidence="8">
    <location>
        <begin position="15"/>
        <end position="95"/>
    </location>
</feature>
<proteinExistence type="inferred from homology"/>
<dbReference type="Gene3D" id="3.55.40.20">
    <property type="entry name" value="Iron/manganese superoxide dismutase, C-terminal domain"/>
    <property type="match status" value="1"/>
</dbReference>
<evidence type="ECO:0000256" key="2">
    <source>
        <dbReference type="ARBA" id="ARBA00022723"/>
    </source>
</evidence>
<dbReference type="InterPro" id="IPR019831">
    <property type="entry name" value="Mn/Fe_SOD_N"/>
</dbReference>
<dbReference type="InterPro" id="IPR001189">
    <property type="entry name" value="Mn/Fe_SOD"/>
</dbReference>
<dbReference type="SUPFAM" id="SSF54719">
    <property type="entry name" value="Fe,Mn superoxide dismutase (SOD), C-terminal domain"/>
    <property type="match status" value="1"/>
</dbReference>
<dbReference type="Pfam" id="PF02777">
    <property type="entry name" value="Sod_Fe_C"/>
    <property type="match status" value="1"/>
</dbReference>
<keyword evidence="11" id="KW-1185">Reference proteome</keyword>
<dbReference type="FunFam" id="3.55.40.20:FF:000001">
    <property type="entry name" value="Superoxide dismutase"/>
    <property type="match status" value="1"/>
</dbReference>
<evidence type="ECO:0000256" key="6">
    <source>
        <dbReference type="PIRSR" id="PIRSR000349-1"/>
    </source>
</evidence>
<organism evidence="10 11">
    <name type="scientific">Alistipes indistinctus YIT 12060</name>
    <dbReference type="NCBI Taxonomy" id="742725"/>
    <lineage>
        <taxon>Bacteria</taxon>
        <taxon>Pseudomonadati</taxon>
        <taxon>Bacteroidota</taxon>
        <taxon>Bacteroidia</taxon>
        <taxon>Bacteroidales</taxon>
        <taxon>Rikenellaceae</taxon>
        <taxon>Alistipes</taxon>
    </lineage>
</organism>
<dbReference type="InterPro" id="IPR036314">
    <property type="entry name" value="SOD_C_sf"/>
</dbReference>
<evidence type="ECO:0000256" key="7">
    <source>
        <dbReference type="RuleBase" id="RU000414"/>
    </source>
</evidence>
<feature type="binding site" evidence="6">
    <location>
        <position position="170"/>
    </location>
    <ligand>
        <name>Mn(2+)</name>
        <dbReference type="ChEBI" id="CHEBI:29035"/>
    </ligand>
</feature>
<evidence type="ECO:0000256" key="3">
    <source>
        <dbReference type="ARBA" id="ARBA00023002"/>
    </source>
</evidence>
<comment type="function">
    <text evidence="7">Destroys radicals which are normally produced within the cells and which are toxic to biological systems.</text>
</comment>
<dbReference type="GO" id="GO:0004784">
    <property type="term" value="F:superoxide dismutase activity"/>
    <property type="evidence" value="ECO:0007669"/>
    <property type="project" value="UniProtKB-EC"/>
</dbReference>
<dbReference type="Gene3D" id="1.10.287.990">
    <property type="entry name" value="Fe,Mn superoxide dismutase (SOD) domain"/>
    <property type="match status" value="1"/>
</dbReference>
<dbReference type="GO" id="GO:0046872">
    <property type="term" value="F:metal ion binding"/>
    <property type="evidence" value="ECO:0007669"/>
    <property type="project" value="UniProtKB-KW"/>
</dbReference>
<dbReference type="InterPro" id="IPR036324">
    <property type="entry name" value="Mn/Fe_SOD_N_sf"/>
</dbReference>
<keyword evidence="2 6" id="KW-0479">Metal-binding</keyword>
<dbReference type="PROSITE" id="PS00088">
    <property type="entry name" value="SOD_MN"/>
    <property type="match status" value="1"/>
</dbReference>
<dbReference type="GO" id="GO:0005737">
    <property type="term" value="C:cytoplasm"/>
    <property type="evidence" value="ECO:0007669"/>
    <property type="project" value="UniProtKB-ARBA"/>
</dbReference>
<dbReference type="SUPFAM" id="SSF46609">
    <property type="entry name" value="Fe,Mn superoxide dismutase (SOD), N-terminal domain"/>
    <property type="match status" value="1"/>
</dbReference>
<feature type="domain" description="Manganese/iron superoxide dismutase C-terminal" evidence="9">
    <location>
        <begin position="102"/>
        <end position="203"/>
    </location>
</feature>
<feature type="binding site" evidence="6">
    <location>
        <position position="87"/>
    </location>
    <ligand>
        <name>Mn(2+)</name>
        <dbReference type="ChEBI" id="CHEBI:29035"/>
    </ligand>
</feature>
<evidence type="ECO:0000259" key="8">
    <source>
        <dbReference type="Pfam" id="PF00081"/>
    </source>
</evidence>
<dbReference type="FunFam" id="1.10.287.990:FF:000002">
    <property type="entry name" value="Superoxide dismutase"/>
    <property type="match status" value="1"/>
</dbReference>
<dbReference type="HOGENOM" id="CLU_031625_0_0_10"/>
<keyword evidence="4" id="KW-0408">Iron</keyword>
<evidence type="ECO:0000256" key="5">
    <source>
        <dbReference type="ARBA" id="ARBA00049204"/>
    </source>
</evidence>
<protein>
    <recommendedName>
        <fullName evidence="7">Superoxide dismutase</fullName>
        <ecNumber evidence="7">1.15.1.1</ecNumber>
    </recommendedName>
</protein>
<dbReference type="InterPro" id="IPR019833">
    <property type="entry name" value="Mn/Fe_SOD_BS"/>
</dbReference>
<dbReference type="STRING" id="742725.HMPREF9450_01298"/>
<dbReference type="PANTHER" id="PTHR42769">
    <property type="entry name" value="SUPEROXIDE DISMUTASE"/>
    <property type="match status" value="1"/>
</dbReference>
<dbReference type="AlphaFoldDB" id="G5H8N8"/>